<accession>A0A1D7QX61</accession>
<dbReference type="SUPFAM" id="SSF46785">
    <property type="entry name" value="Winged helix' DNA-binding domain"/>
    <property type="match status" value="1"/>
</dbReference>
<reference evidence="1 2" key="1">
    <citation type="submission" date="2015-08" db="EMBL/GenBank/DDBJ databases">
        <title>The complete genome sequence of Bacillus beveridgei MLTeJB.</title>
        <authorList>
            <person name="Hanson T.E."/>
            <person name="Mesa C."/>
            <person name="Basesman S.M."/>
            <person name="Oremland R.S."/>
        </authorList>
    </citation>
    <scope>NUCLEOTIDE SEQUENCE [LARGE SCALE GENOMIC DNA]</scope>
    <source>
        <strain evidence="1 2">MLTeJB</strain>
    </source>
</reference>
<dbReference type="KEGG" id="bbev:BBEV_2237"/>
<dbReference type="EMBL" id="CP012502">
    <property type="protein sequence ID" value="AOM83595.1"/>
    <property type="molecule type" value="Genomic_DNA"/>
</dbReference>
<organism evidence="1 2">
    <name type="scientific">Salisediminibacterium beveridgei</name>
    <dbReference type="NCBI Taxonomy" id="632773"/>
    <lineage>
        <taxon>Bacteria</taxon>
        <taxon>Bacillati</taxon>
        <taxon>Bacillota</taxon>
        <taxon>Bacilli</taxon>
        <taxon>Bacillales</taxon>
        <taxon>Bacillaceae</taxon>
        <taxon>Salisediminibacterium</taxon>
    </lineage>
</organism>
<keyword evidence="2" id="KW-1185">Reference proteome</keyword>
<sequence>MACVNGDGTLTQSAKDMLAAVDGTPKSAEDLSKEAGAPLFKVRSNLRDMKSMGFVSVDENDQYVLTDGGRKMMNR</sequence>
<evidence type="ECO:0000313" key="2">
    <source>
        <dbReference type="Proteomes" id="UP000094463"/>
    </source>
</evidence>
<dbReference type="AlphaFoldDB" id="A0A1D7QX61"/>
<evidence type="ECO:0000313" key="1">
    <source>
        <dbReference type="EMBL" id="AOM83595.1"/>
    </source>
</evidence>
<dbReference type="RefSeq" id="WP_069365562.1">
    <property type="nucleotide sequence ID" value="NZ_CP012502.1"/>
</dbReference>
<proteinExistence type="predicted"/>
<dbReference type="InterPro" id="IPR036390">
    <property type="entry name" value="WH_DNA-bd_sf"/>
</dbReference>
<dbReference type="OrthoDB" id="9810427at2"/>
<gene>
    <name evidence="1" type="ORF">BBEV_2237</name>
</gene>
<protein>
    <submittedName>
        <fullName evidence="1">Uncharacterized protein</fullName>
    </submittedName>
</protein>
<dbReference type="Proteomes" id="UP000094463">
    <property type="component" value="Chromosome"/>
</dbReference>
<name>A0A1D7QX61_9BACI</name>